<dbReference type="AlphaFoldDB" id="A0ABD6DAK9"/>
<evidence type="ECO:0000313" key="2">
    <source>
        <dbReference type="Proteomes" id="UP001597052"/>
    </source>
</evidence>
<accession>A0ABD6DAK9</accession>
<gene>
    <name evidence="1" type="ORF">ACFSBW_09700</name>
</gene>
<comment type="caution">
    <text evidence="1">The sequence shown here is derived from an EMBL/GenBank/DDBJ whole genome shotgun (WGS) entry which is preliminary data.</text>
</comment>
<dbReference type="Pfam" id="PF07849">
    <property type="entry name" value="DUF1641"/>
    <property type="match status" value="1"/>
</dbReference>
<dbReference type="PANTHER" id="PTHR39180">
    <property type="match status" value="1"/>
</dbReference>
<evidence type="ECO:0000313" key="1">
    <source>
        <dbReference type="EMBL" id="MFD1642143.1"/>
    </source>
</evidence>
<dbReference type="InterPro" id="IPR012440">
    <property type="entry name" value="DUF1641"/>
</dbReference>
<dbReference type="Proteomes" id="UP001597052">
    <property type="component" value="Unassembled WGS sequence"/>
</dbReference>
<keyword evidence="2" id="KW-1185">Reference proteome</keyword>
<dbReference type="RefSeq" id="WP_256395485.1">
    <property type="nucleotide sequence ID" value="NZ_JANHDJ010000002.1"/>
</dbReference>
<name>A0ABD6DAK9_9EURY</name>
<organism evidence="1 2">
    <name type="scientific">Halohasta litorea</name>
    <dbReference type="NCBI Taxonomy" id="869891"/>
    <lineage>
        <taxon>Archaea</taxon>
        <taxon>Methanobacteriati</taxon>
        <taxon>Methanobacteriota</taxon>
        <taxon>Stenosarchaea group</taxon>
        <taxon>Halobacteria</taxon>
        <taxon>Halobacteriales</taxon>
        <taxon>Haloferacaceae</taxon>
        <taxon>Halohasta</taxon>
    </lineage>
</organism>
<protein>
    <submittedName>
        <fullName evidence="1">DUF1641 domain-containing protein</fullName>
    </submittedName>
</protein>
<dbReference type="EMBL" id="JBHUDM010000002">
    <property type="protein sequence ID" value="MFD1642143.1"/>
    <property type="molecule type" value="Genomic_DNA"/>
</dbReference>
<sequence>MAEQEQRDDADLEAAIAENPEAVAEFVKRLDAVNELLDVVDLGTSAMTDEMVVELSGTAETLAASADGIATDETVGLAESVGENGGELQEALDTLVELQRSGTLDELAELGDVVSLGTAAMTDDMVRSLAATSSSLGEVADTAAQDETRDGLTAMLNSVSAAEQAETVAVGPVGLMKAIRDPEIQHGLGYLLAIAKALGQQQSTDD</sequence>
<reference evidence="1 2" key="1">
    <citation type="journal article" date="2019" name="Int. J. Syst. Evol. Microbiol.">
        <title>The Global Catalogue of Microorganisms (GCM) 10K type strain sequencing project: providing services to taxonomists for standard genome sequencing and annotation.</title>
        <authorList>
            <consortium name="The Broad Institute Genomics Platform"/>
            <consortium name="The Broad Institute Genome Sequencing Center for Infectious Disease"/>
            <person name="Wu L."/>
            <person name="Ma J."/>
        </authorList>
    </citation>
    <scope>NUCLEOTIDE SEQUENCE [LARGE SCALE GENOMIC DNA]</scope>
    <source>
        <strain evidence="1 2">CGMCC 1.10593</strain>
    </source>
</reference>
<dbReference type="PANTHER" id="PTHR39180:SF2">
    <property type="entry name" value="DUF1641 DOMAIN-CONTAINING PROTEIN"/>
    <property type="match status" value="1"/>
</dbReference>
<proteinExistence type="predicted"/>